<reference evidence="3" key="1">
    <citation type="submission" date="2020-10" db="EMBL/GenBank/DDBJ databases">
        <title>Feather gene expression reveals the developmental basis of iridescence in African starlings.</title>
        <authorList>
            <person name="Rubenstein D.R."/>
        </authorList>
    </citation>
    <scope>NUCLEOTIDE SEQUENCE</scope>
    <source>
        <strain evidence="3">SS15</strain>
        <tissue evidence="3">Liver</tissue>
    </source>
</reference>
<dbReference type="GO" id="GO:0051260">
    <property type="term" value="P:protein homooligomerization"/>
    <property type="evidence" value="ECO:0007669"/>
    <property type="project" value="InterPro"/>
</dbReference>
<feature type="region of interest" description="Disordered" evidence="1">
    <location>
        <begin position="678"/>
        <end position="701"/>
    </location>
</feature>
<dbReference type="Gene3D" id="3.30.710.10">
    <property type="entry name" value="Potassium Channel Kv1.1, Chain A"/>
    <property type="match status" value="1"/>
</dbReference>
<organism evidence="3">
    <name type="scientific">Lamprotornis superbus</name>
    <dbReference type="NCBI Taxonomy" id="245042"/>
    <lineage>
        <taxon>Eukaryota</taxon>
        <taxon>Metazoa</taxon>
        <taxon>Chordata</taxon>
        <taxon>Craniata</taxon>
        <taxon>Vertebrata</taxon>
        <taxon>Euteleostomi</taxon>
        <taxon>Archelosauria</taxon>
        <taxon>Archosauria</taxon>
        <taxon>Dinosauria</taxon>
        <taxon>Saurischia</taxon>
        <taxon>Theropoda</taxon>
        <taxon>Coelurosauria</taxon>
        <taxon>Aves</taxon>
        <taxon>Neognathae</taxon>
        <taxon>Neoaves</taxon>
        <taxon>Telluraves</taxon>
        <taxon>Australaves</taxon>
        <taxon>Passeriformes</taxon>
        <taxon>Sturnidae</taxon>
        <taxon>Lamprotornis</taxon>
    </lineage>
</organism>
<reference evidence="4 5" key="2">
    <citation type="journal article" date="2021" name="J. Hered.">
        <title>Feather Gene Expression Elucidates the Developmental Basis of Plumage Iridescence in African Starlings.</title>
        <authorList>
            <person name="Rubenstein D.R."/>
            <person name="Corvelo A."/>
            <person name="MacManes M.D."/>
            <person name="Maia R."/>
            <person name="Narzisi G."/>
            <person name="Rousaki A."/>
            <person name="Vandenabeele P."/>
            <person name="Shawkey M.D."/>
            <person name="Solomon J."/>
        </authorList>
    </citation>
    <scope>NUCLEOTIDE SEQUENCE [LARGE SCALE GENOMIC DNA]</scope>
    <source>
        <strain evidence="4">SS15</strain>
    </source>
</reference>
<feature type="compositionally biased region" description="Low complexity" evidence="1">
    <location>
        <begin position="1056"/>
        <end position="1069"/>
    </location>
</feature>
<dbReference type="Gene3D" id="2.130.10.10">
    <property type="entry name" value="YVTN repeat-like/Quinoprotein amine dehydrogenase"/>
    <property type="match status" value="2"/>
</dbReference>
<evidence type="ECO:0000313" key="4">
    <source>
        <dbReference type="EMBL" id="KAI1240569.1"/>
    </source>
</evidence>
<dbReference type="EMBL" id="JADDUC020000003">
    <property type="protein sequence ID" value="KAI1240569.1"/>
    <property type="molecule type" value="Genomic_DNA"/>
</dbReference>
<dbReference type="InterPro" id="IPR036322">
    <property type="entry name" value="WD40_repeat_dom_sf"/>
</dbReference>
<dbReference type="FunFam" id="2.130.10.10:FF:000205">
    <property type="entry name" value="BTB/POZ domain-containing protein KCTD3 isoform X1"/>
    <property type="match status" value="1"/>
</dbReference>
<dbReference type="SUPFAM" id="SSF50978">
    <property type="entry name" value="WD40 repeat-like"/>
    <property type="match status" value="1"/>
</dbReference>
<dbReference type="OrthoDB" id="6077599at2759"/>
<dbReference type="InterPro" id="IPR011333">
    <property type="entry name" value="SKP1/BTB/POZ_sf"/>
</dbReference>
<gene>
    <name evidence="4" type="ORF">IHE44_0008997</name>
    <name evidence="3" type="ORF">IHE44_004974</name>
</gene>
<dbReference type="InterPro" id="IPR047876">
    <property type="entry name" value="SHKBP1/KCTD3"/>
</dbReference>
<dbReference type="PANTHER" id="PTHR15859:SF2">
    <property type="entry name" value="BTB_POZ DOMAIN-CONTAINING PROTEIN KCTD3"/>
    <property type="match status" value="1"/>
</dbReference>
<feature type="region of interest" description="Disordered" evidence="1">
    <location>
        <begin position="1052"/>
        <end position="1080"/>
    </location>
</feature>
<dbReference type="Proteomes" id="UP000618051">
    <property type="component" value="Unassembled WGS sequence"/>
</dbReference>
<evidence type="ECO:0000259" key="2">
    <source>
        <dbReference type="Pfam" id="PF02214"/>
    </source>
</evidence>
<dbReference type="PANTHER" id="PTHR15859">
    <property type="entry name" value="SETA BINDING PROTEIN 1"/>
    <property type="match status" value="1"/>
</dbReference>
<evidence type="ECO:0000256" key="1">
    <source>
        <dbReference type="SAM" id="MobiDB-lite"/>
    </source>
</evidence>
<dbReference type="InterPro" id="IPR001680">
    <property type="entry name" value="WD40_rpt"/>
</dbReference>
<proteinExistence type="predicted"/>
<name>A0A835NXV0_9PASS</name>
<dbReference type="SUPFAM" id="SSF54695">
    <property type="entry name" value="POZ domain"/>
    <property type="match status" value="1"/>
</dbReference>
<feature type="compositionally biased region" description="Polar residues" evidence="1">
    <location>
        <begin position="1070"/>
        <end position="1080"/>
    </location>
</feature>
<evidence type="ECO:0000313" key="5">
    <source>
        <dbReference type="Proteomes" id="UP000618051"/>
    </source>
</evidence>
<feature type="region of interest" description="Disordered" evidence="1">
    <location>
        <begin position="1390"/>
        <end position="1421"/>
    </location>
</feature>
<comment type="caution">
    <text evidence="3">The sequence shown here is derived from an EMBL/GenBank/DDBJ whole genome shotgun (WGS) entry which is preliminary data.</text>
</comment>
<dbReference type="EMBL" id="JADDUC010000020">
    <property type="protein sequence ID" value="KAG0125597.1"/>
    <property type="molecule type" value="Genomic_DNA"/>
</dbReference>
<feature type="domain" description="Potassium channel tetramerisation-type BTB" evidence="2">
    <location>
        <begin position="84"/>
        <end position="130"/>
    </location>
</feature>
<dbReference type="InterPro" id="IPR015943">
    <property type="entry name" value="WD40/YVTN_repeat-like_dom_sf"/>
</dbReference>
<reference evidence="4" key="3">
    <citation type="submission" date="2022-01" db="EMBL/GenBank/DDBJ databases">
        <authorList>
            <person name="Rubenstein D.R."/>
        </authorList>
    </citation>
    <scope>NUCLEOTIDE SEQUENCE</scope>
    <source>
        <strain evidence="4">SS15</strain>
        <tissue evidence="4">Liver</tissue>
    </source>
</reference>
<dbReference type="Pfam" id="PF02214">
    <property type="entry name" value="BTB_2"/>
    <property type="match status" value="1"/>
</dbReference>
<accession>A0A835NXV0</accession>
<dbReference type="InterPro" id="IPR003131">
    <property type="entry name" value="T1-type_BTB"/>
</dbReference>
<evidence type="ECO:0000313" key="3">
    <source>
        <dbReference type="EMBL" id="KAG0125597.1"/>
    </source>
</evidence>
<sequence length="1446" mass="158400">MQVTRGFLVMALVRGYVQPESDAEHELIVQAASSVVFLHDKSKPEVQHIKTNTDVDSRLIFFQVMQKQQLYFSSTERMLIAVLQGGIFIDRDPAAFAPILNFLRTKELDLRGVSINVLRHEAEFYGITPLGIPSRKINNTPGPLTDIRTGQNESEMHGGGVQPTLAGTGEGTVRLGFPVDPRKVLIVAGHHNWIVAAYAHFAVCYRIKESSGWQQVFTSPYLDWTIERVALNAKVVGGPHGDKDKMVAVASESSIILWSIQDGGSGSEIGVFSLGVPVDALFFIGNQLVATSHTGKVGVWNAVTQHWQVQDVVPITSYDTAGSFLLLGCNNGSIYYIDMQKFPLRMKDNDLLVTELYHDPSNDAITALSVYLTPKTSVSGNWIEIAYGTSSGAVRVIVQHPETVGSGPQLFQTFTVHRSPVTKIMLSEKHLVSVCADNNHVRTWTVTRFRGMISTQPGSTPLASFKILSLEEAESHGSYCSGNDIGPFGERDDQQVFIQKVVPITNKLFVRLSSTGKRICEIQAVDCTTISSFTVRECEGSSRMGSRPRRYLFTGHSNGSIQMWDLTTAMDMVNKSEDKDVGGPTEEELLKLLDQCDLSTSRCATPNISPATSVVQPNRLRESNSSLQLQHHETIHETATYGSVRPYRESPLLARARRTESFHSYRDFQAFNLSTKSPTDKAAAANGNSSQTEARKATAEGSAAERKAVQSTALEKFIACQRILWISKEEDQKKRMKPKQKAKRKWDLKELVSWEERKCLSWPQHQSLLKVGLNYLVQLLHHLQGQLLHRDTGRTTHPAKTMACENVSEVGVSECGVLFGDGAEAFDDIDKIFFIYILRDKSLAGDTQQHPRGAGALTKPRPVVEQLADAAMERGGGIRATQLALTRPPPHSCHTETAVALPTSRSPKIFDYQNDSLDLHSKRIVITSHDKEPSSLSLLSSPPPIALWVYVHKHHAKDFSALLQMSANMSVVLDDRCHGTPFISDAAMKNGIATQLQDLGKLDAYCEQSHPVSSASITINLAQQTPPERKLQETDFCQMSLASRARCRSRCRRAARSPSARTPSGARSAQSPEPQKQASVVSEAVPILTLLFRSESDPFGGTAANRVVGHNSQVYPAQEKSNHVCKHFPEGVQATGNITTNMPRKEDSCHNCPVLLATQFQLKLFWHHLQPRCAGSAGGSSHLVTMPLGDWGALHWKEAFLEVTVRIWGGGCSEGGAGCVVNSAMGPLLQQLKQVQASTPMEYVGQSRASSMAGVNGRPCRHQWDELAGSDTGTAKCTGRNKWILTTPLGLRGGLMLTTASVDATVLKRGAPRPSGGAGPVWQRDQLLGVRPTEFTDHTFHTNKGTNKTYMERAALSVALALAQCLSGLKCSSYIQAVALMSTERNNAGPDLLSKLPTAKVKSSPVTPGKNSEKKDNDSGEATTCPSADFCFHSCIQNFITARQRL</sequence>
<keyword evidence="5" id="KW-1185">Reference proteome</keyword>
<protein>
    <recommendedName>
        <fullName evidence="2">Potassium channel tetramerisation-type BTB domain-containing protein</fullName>
    </recommendedName>
</protein>
<dbReference type="SMART" id="SM00320">
    <property type="entry name" value="WD40"/>
    <property type="match status" value="3"/>
</dbReference>